<dbReference type="CDD" id="cd11286">
    <property type="entry name" value="ADF_cofilin_like"/>
    <property type="match status" value="1"/>
</dbReference>
<evidence type="ECO:0000256" key="4">
    <source>
        <dbReference type="ARBA" id="ARBA00023203"/>
    </source>
</evidence>
<organism evidence="7 8">
    <name type="scientific">Aspergillus keveii</name>
    <dbReference type="NCBI Taxonomy" id="714993"/>
    <lineage>
        <taxon>Eukaryota</taxon>
        <taxon>Fungi</taxon>
        <taxon>Dikarya</taxon>
        <taxon>Ascomycota</taxon>
        <taxon>Pezizomycotina</taxon>
        <taxon>Eurotiomycetes</taxon>
        <taxon>Eurotiomycetidae</taxon>
        <taxon>Eurotiales</taxon>
        <taxon>Aspergillaceae</taxon>
        <taxon>Aspergillus</taxon>
        <taxon>Aspergillus subgen. Nidulantes</taxon>
    </lineage>
</organism>
<dbReference type="InterPro" id="IPR029006">
    <property type="entry name" value="ADF-H/Gelsolin-like_dom_sf"/>
</dbReference>
<dbReference type="Gene3D" id="3.40.20.10">
    <property type="entry name" value="Severin"/>
    <property type="match status" value="1"/>
</dbReference>
<dbReference type="SUPFAM" id="SSF55753">
    <property type="entry name" value="Actin depolymerizing proteins"/>
    <property type="match status" value="1"/>
</dbReference>
<accession>A0ABR4G1E9</accession>
<keyword evidence="4" id="KW-0009">Actin-binding</keyword>
<protein>
    <recommendedName>
        <fullName evidence="3">Cofilin</fullName>
    </recommendedName>
    <alternativeName>
        <fullName evidence="5">Actin-depolymerizing factor 1</fullName>
    </alternativeName>
</protein>
<dbReference type="EMBL" id="JBFTWV010000065">
    <property type="protein sequence ID" value="KAL2789354.1"/>
    <property type="molecule type" value="Genomic_DNA"/>
</dbReference>
<comment type="caution">
    <text evidence="7">The sequence shown here is derived from an EMBL/GenBank/DDBJ whole genome shotgun (WGS) entry which is preliminary data.</text>
</comment>
<evidence type="ECO:0000256" key="2">
    <source>
        <dbReference type="ARBA" id="ARBA00006844"/>
    </source>
</evidence>
<reference evidence="7 8" key="1">
    <citation type="submission" date="2024-07" db="EMBL/GenBank/DDBJ databases">
        <title>Section-level genome sequencing and comparative genomics of Aspergillus sections Usti and Cavernicolus.</title>
        <authorList>
            <consortium name="Lawrence Berkeley National Laboratory"/>
            <person name="Nybo J.L."/>
            <person name="Vesth T.C."/>
            <person name="Theobald S."/>
            <person name="Frisvad J.C."/>
            <person name="Larsen T.O."/>
            <person name="Kjaerboelling I."/>
            <person name="Rothschild-Mancinelli K."/>
            <person name="Lyhne E.K."/>
            <person name="Kogle M.E."/>
            <person name="Barry K."/>
            <person name="Clum A."/>
            <person name="Na H."/>
            <person name="Ledsgaard L."/>
            <person name="Lin J."/>
            <person name="Lipzen A."/>
            <person name="Kuo A."/>
            <person name="Riley R."/>
            <person name="Mondo S."/>
            <person name="Labutti K."/>
            <person name="Haridas S."/>
            <person name="Pangalinan J."/>
            <person name="Salamov A.A."/>
            <person name="Simmons B.A."/>
            <person name="Magnuson J.K."/>
            <person name="Chen J."/>
            <person name="Drula E."/>
            <person name="Henrissat B."/>
            <person name="Wiebenga A."/>
            <person name="Lubbers R.J."/>
            <person name="Gomes A.C."/>
            <person name="Makela M.R."/>
            <person name="Stajich J."/>
            <person name="Grigoriev I.V."/>
            <person name="Mortensen U.H."/>
            <person name="De Vries R.P."/>
            <person name="Baker S.E."/>
            <person name="Andersen M.R."/>
        </authorList>
    </citation>
    <scope>NUCLEOTIDE SEQUENCE [LARGE SCALE GENOMIC DNA]</scope>
    <source>
        <strain evidence="7 8">CBS 209.92</strain>
    </source>
</reference>
<gene>
    <name evidence="7" type="ORF">BJX66DRAFT_306997</name>
</gene>
<dbReference type="SMART" id="SM00102">
    <property type="entry name" value="ADF"/>
    <property type="match status" value="1"/>
</dbReference>
<comment type="subcellular location">
    <subcellularLocation>
        <location evidence="1">Nucleus matrix</location>
    </subcellularLocation>
</comment>
<evidence type="ECO:0000256" key="5">
    <source>
        <dbReference type="ARBA" id="ARBA00032427"/>
    </source>
</evidence>
<dbReference type="PANTHER" id="PTHR11913">
    <property type="entry name" value="COFILIN-RELATED"/>
    <property type="match status" value="1"/>
</dbReference>
<name>A0ABR4G1E9_9EURO</name>
<keyword evidence="8" id="KW-1185">Reference proteome</keyword>
<evidence type="ECO:0000313" key="7">
    <source>
        <dbReference type="EMBL" id="KAL2789354.1"/>
    </source>
</evidence>
<proteinExistence type="inferred from homology"/>
<dbReference type="InterPro" id="IPR017904">
    <property type="entry name" value="ADF/Cofilin"/>
</dbReference>
<sequence>MASGATLDHDCVTKFEDLKLRASYKYIIFGPNAMGTSITVYKTSTDDDYDAFLADLPENSCRWAVYDFHYTTGSRDQKKKLFFFNWLPDDAKIKEKMWYSSSKDVLRRALQGLSAEINATESSEVSYETILHKATRQ</sequence>
<comment type="similarity">
    <text evidence="2">Belongs to the actin-binding proteins ADF family.</text>
</comment>
<feature type="domain" description="ADF-H" evidence="6">
    <location>
        <begin position="3"/>
        <end position="135"/>
    </location>
</feature>
<dbReference type="Proteomes" id="UP001610563">
    <property type="component" value="Unassembled WGS sequence"/>
</dbReference>
<evidence type="ECO:0000256" key="1">
    <source>
        <dbReference type="ARBA" id="ARBA00004109"/>
    </source>
</evidence>
<dbReference type="PROSITE" id="PS51263">
    <property type="entry name" value="ADF_H"/>
    <property type="match status" value="1"/>
</dbReference>
<dbReference type="Pfam" id="PF00241">
    <property type="entry name" value="Cofilin_ADF"/>
    <property type="match status" value="1"/>
</dbReference>
<evidence type="ECO:0000259" key="6">
    <source>
        <dbReference type="PROSITE" id="PS51263"/>
    </source>
</evidence>
<dbReference type="InterPro" id="IPR002108">
    <property type="entry name" value="ADF-H"/>
</dbReference>
<evidence type="ECO:0000256" key="3">
    <source>
        <dbReference type="ARBA" id="ARBA00015630"/>
    </source>
</evidence>
<evidence type="ECO:0000313" key="8">
    <source>
        <dbReference type="Proteomes" id="UP001610563"/>
    </source>
</evidence>